<feature type="compositionally biased region" description="Basic and acidic residues" evidence="1">
    <location>
        <begin position="422"/>
        <end position="431"/>
    </location>
</feature>
<dbReference type="EMBL" id="JBFOLK010000003">
    <property type="protein sequence ID" value="KAL2525360.1"/>
    <property type="molecule type" value="Genomic_DNA"/>
</dbReference>
<proteinExistence type="predicted"/>
<evidence type="ECO:0000256" key="1">
    <source>
        <dbReference type="SAM" id="MobiDB-lite"/>
    </source>
</evidence>
<keyword evidence="3" id="KW-1185">Reference proteome</keyword>
<feature type="compositionally biased region" description="Basic residues" evidence="1">
    <location>
        <begin position="558"/>
        <end position="574"/>
    </location>
</feature>
<feature type="compositionally biased region" description="Polar residues" evidence="1">
    <location>
        <begin position="383"/>
        <end position="396"/>
    </location>
</feature>
<reference evidence="3" key="1">
    <citation type="submission" date="2024-07" db="EMBL/GenBank/DDBJ databases">
        <title>Two chromosome-level genome assemblies of Korean endemic species Abeliophyllum distichum and Forsythia ovata (Oleaceae).</title>
        <authorList>
            <person name="Jang H."/>
        </authorList>
    </citation>
    <scope>NUCLEOTIDE SEQUENCE [LARGE SCALE GENOMIC DNA]</scope>
</reference>
<dbReference type="AlphaFoldDB" id="A0ABD1UJX7"/>
<dbReference type="Proteomes" id="UP001604336">
    <property type="component" value="Unassembled WGS sequence"/>
</dbReference>
<feature type="compositionally biased region" description="Acidic residues" evidence="1">
    <location>
        <begin position="75"/>
        <end position="88"/>
    </location>
</feature>
<evidence type="ECO:0000313" key="2">
    <source>
        <dbReference type="EMBL" id="KAL2525360.1"/>
    </source>
</evidence>
<feature type="region of interest" description="Disordered" evidence="1">
    <location>
        <begin position="358"/>
        <end position="490"/>
    </location>
</feature>
<sequence>MTSVSESQFGAGGKIVSNRRKKRLAVTPYDRPLPPPPARSPNWFSGVIIPSARAIASGAGKILSSVLYSDSSSSSEDDGSNSEEDVENDNYIKVPSDGINELNKGTSSEVIQPRLGAHSRARKSETKHIIEQLIMQEMFSREERERLIKIINSRVVDYSTMEAGDTSLLTVSPRETVGNENVDLCNRTVMEAKMWLEEKKVRSSPVSDLAHGTCGFNSTMLENVESEVGSPVDMAKSYMKARPPWASPTNEVRTPSTMTMEPFKEGTQYSVGNDSLSTLKKRNSLASGSWNIQEELRRVRSKATDDMLRSLSSKIDLSLAPKSSLEYLGTDISAASIQEKKRELNSSTVTKLIDAPTNLDAGVRSNPGLSALDSREDGGVNEMLSSKPTTFVTGNNEDSEAIRIDGECSASKPPQPTSPNHVVEHHDDPHSGDVNGSMTNKETELGRKQSSDGYTSSQTSLSARAGAGENDGPSDEGNHNNTASQKNLTNTFPLEDKCELLSEQYIEVPILADLINSVPTGSQNSFSMQHEEFSIELTQPAKKHELAEKADGMAGKQQGKKSVKYNRRGRGRGK</sequence>
<feature type="compositionally biased region" description="Basic and acidic residues" evidence="1">
    <location>
        <begin position="441"/>
        <end position="450"/>
    </location>
</feature>
<feature type="compositionally biased region" description="Polar residues" evidence="1">
    <location>
        <begin position="479"/>
        <end position="490"/>
    </location>
</feature>
<feature type="region of interest" description="Disordered" evidence="1">
    <location>
        <begin position="69"/>
        <end position="98"/>
    </location>
</feature>
<feature type="region of interest" description="Disordered" evidence="1">
    <location>
        <begin position="539"/>
        <end position="574"/>
    </location>
</feature>
<gene>
    <name evidence="2" type="ORF">Adt_10414</name>
</gene>
<accession>A0ABD1UJX7</accession>
<protein>
    <submittedName>
        <fullName evidence="2">Protein KAKU4</fullName>
    </submittedName>
</protein>
<dbReference type="PANTHER" id="PTHR33416">
    <property type="entry name" value="NUCLEAR PORE COMPLEX PROTEIN NUP1"/>
    <property type="match status" value="1"/>
</dbReference>
<organism evidence="2 3">
    <name type="scientific">Abeliophyllum distichum</name>
    <dbReference type="NCBI Taxonomy" id="126358"/>
    <lineage>
        <taxon>Eukaryota</taxon>
        <taxon>Viridiplantae</taxon>
        <taxon>Streptophyta</taxon>
        <taxon>Embryophyta</taxon>
        <taxon>Tracheophyta</taxon>
        <taxon>Spermatophyta</taxon>
        <taxon>Magnoliopsida</taxon>
        <taxon>eudicotyledons</taxon>
        <taxon>Gunneridae</taxon>
        <taxon>Pentapetalae</taxon>
        <taxon>asterids</taxon>
        <taxon>lamiids</taxon>
        <taxon>Lamiales</taxon>
        <taxon>Oleaceae</taxon>
        <taxon>Forsythieae</taxon>
        <taxon>Abeliophyllum</taxon>
    </lineage>
</organism>
<feature type="compositionally biased region" description="Polar residues" evidence="1">
    <location>
        <begin position="451"/>
        <end position="462"/>
    </location>
</feature>
<evidence type="ECO:0000313" key="3">
    <source>
        <dbReference type="Proteomes" id="UP001604336"/>
    </source>
</evidence>
<name>A0ABD1UJX7_9LAMI</name>
<feature type="region of interest" description="Disordered" evidence="1">
    <location>
        <begin position="1"/>
        <end position="43"/>
    </location>
</feature>
<feature type="compositionally biased region" description="Basic and acidic residues" evidence="1">
    <location>
        <begin position="542"/>
        <end position="551"/>
    </location>
</feature>
<comment type="caution">
    <text evidence="2">The sequence shown here is derived from an EMBL/GenBank/DDBJ whole genome shotgun (WGS) entry which is preliminary data.</text>
</comment>
<dbReference type="PANTHER" id="PTHR33416:SF17">
    <property type="entry name" value="PROTEIN KAKU4"/>
    <property type="match status" value="1"/>
</dbReference>